<proteinExistence type="predicted"/>
<reference evidence="1 2" key="1">
    <citation type="submission" date="2018-01" db="EMBL/GenBank/DDBJ databases">
        <title>Bacillus asahii Genome sequencing and assembly.</title>
        <authorList>
            <person name="Jiang H."/>
            <person name="Feng Y."/>
            <person name="Zhao F."/>
            <person name="Lin X."/>
        </authorList>
    </citation>
    <scope>NUCLEOTIDE SEQUENCE [LARGE SCALE GENOMIC DNA]</scope>
    <source>
        <strain evidence="1 2">OM18</strain>
    </source>
</reference>
<dbReference type="EMBL" id="CP026095">
    <property type="protein sequence ID" value="AZV43696.1"/>
    <property type="molecule type" value="Genomic_DNA"/>
</dbReference>
<dbReference type="AlphaFoldDB" id="A0A3Q9RNM6"/>
<dbReference type="OrthoDB" id="2987681at2"/>
<dbReference type="RefSeq" id="WP_127760817.1">
    <property type="nucleotide sequence ID" value="NZ_CP026095.1"/>
</dbReference>
<dbReference type="Proteomes" id="UP000283095">
    <property type="component" value="Chromosome"/>
</dbReference>
<name>A0A3Q9RNM6_9BACI</name>
<gene>
    <name evidence="1" type="ORF">BAOM_3087</name>
</gene>
<accession>A0A3Q9RNM6</accession>
<dbReference type="KEGG" id="pasa:BAOM_3087"/>
<organism evidence="1 2">
    <name type="scientific">Peribacillus asahii</name>
    <dbReference type="NCBI Taxonomy" id="228899"/>
    <lineage>
        <taxon>Bacteria</taxon>
        <taxon>Bacillati</taxon>
        <taxon>Bacillota</taxon>
        <taxon>Bacilli</taxon>
        <taxon>Bacillales</taxon>
        <taxon>Bacillaceae</taxon>
        <taxon>Peribacillus</taxon>
    </lineage>
</organism>
<evidence type="ECO:0000313" key="1">
    <source>
        <dbReference type="EMBL" id="AZV43696.1"/>
    </source>
</evidence>
<evidence type="ECO:0000313" key="2">
    <source>
        <dbReference type="Proteomes" id="UP000283095"/>
    </source>
</evidence>
<protein>
    <submittedName>
        <fullName evidence="1">Uncharacterized protein</fullName>
    </submittedName>
</protein>
<sequence>MTTIQLVPQKKAFFQDMNNITFSYGEGYKAFDIYNVDNYNSDIVYVELFLNVAYASNQTVHIHFNYKTLELVKIKLVGTGSRRNQETKKQHAEAFFNKVIIPTIIERYHEKAIVMNYDYNKQVNEVAASIEVNEVTSNKQEETTSYNVGNRAFNTHKEAVTYCDSVDYEYNMIEESKQTEPTHNMNTVTINPLSDSFNTHMMEAYSKGYTVVCAQRPLNGLQTWQGNSLGNGIYFAYGNMSDYAKGWEFLDASIVTIQTNEDIIKLITNMCIEEGTTIEEVLQDSTMKEIAESLELNYINQSDNVLPETLKIIEAHNTGLLSNNDMNESIKQSEVVTTIEYDENETYHLYKNTFSTYKEAYNYSLKYNIPDTMIISSNHPTMTNERLQELEKEYVFSKHKMSYDNMKEYFNYISVLPVSLDQEERYYKLRDWINRYEYKEHTKKEREEKQHKENIDTAKRLSFMVSKGLIIKHATKNYGFTEYYFNGSKVWSWYSGISTIKYNEAIHNIFNQYFSQYENEYQTNYTLYEYELSQPYNIDMNLNELEGCIYIDNKSSINGTVVTNRKLTSQELNEYKLITNKAVSA</sequence>